<dbReference type="FunCoup" id="M3XGU1">
    <property type="interactions" value="4"/>
</dbReference>
<dbReference type="PANTHER" id="PTHR35069:SF1">
    <property type="entry name" value="CILIA- AND FLAGELLA-ASSOCIATED PROTEIN 95"/>
    <property type="match status" value="1"/>
</dbReference>
<dbReference type="KEGG" id="lcm:102354718"/>
<evidence type="ECO:0000313" key="1">
    <source>
        <dbReference type="Ensembl" id="ENSLACP00000021947.1"/>
    </source>
</evidence>
<dbReference type="EMBL" id="AFYH01148815">
    <property type="status" value="NOT_ANNOTATED_CDS"/>
    <property type="molecule type" value="Genomic_DNA"/>
</dbReference>
<dbReference type="HOGENOM" id="CLU_108076_0_0_1"/>
<dbReference type="AlphaFoldDB" id="M3XGU1"/>
<dbReference type="OMA" id="DWCSSRQ"/>
<sequence length="216" mass="24982">MDLLKPDLLERKGSLALRSNHMMEYSRPTLTFHWNDRREAEPKDYDVKACPLSERNLHLSTYRFLANIIDGDWNTITNDHLSQISLKKNYEVKDVQKPMINEHNFNMVDLSRETGCPKTGFGAVLPSHPPDHFKMHLETTQKAHYGLPYPTVTSAKIPEEIDYSAAYKKCYSQFTDICTSRKSGINTWQDESGIYPNSEIKWKRFKAANPITHCTD</sequence>
<keyword evidence="2" id="KW-1185">Reference proteome</keyword>
<reference evidence="1" key="3">
    <citation type="submission" date="2025-09" db="UniProtKB">
        <authorList>
            <consortium name="Ensembl"/>
        </authorList>
    </citation>
    <scope>IDENTIFICATION</scope>
</reference>
<reference evidence="2" key="1">
    <citation type="submission" date="2011-08" db="EMBL/GenBank/DDBJ databases">
        <title>The draft genome of Latimeria chalumnae.</title>
        <authorList>
            <person name="Di Palma F."/>
            <person name="Alfoldi J."/>
            <person name="Johnson J."/>
            <person name="Berlin A."/>
            <person name="Gnerre S."/>
            <person name="Jaffe D."/>
            <person name="MacCallum I."/>
            <person name="Young S."/>
            <person name="Walker B.J."/>
            <person name="Lander E."/>
            <person name="Lindblad-Toh K."/>
        </authorList>
    </citation>
    <scope>NUCLEOTIDE SEQUENCE [LARGE SCALE GENOMIC DNA]</scope>
    <source>
        <strain evidence="2">Wild caught</strain>
    </source>
</reference>
<accession>M3XGU1</accession>
<dbReference type="OrthoDB" id="309575at2759"/>
<dbReference type="GeneTree" id="ENSGT00390000014593"/>
<dbReference type="EMBL" id="AFYH01148813">
    <property type="status" value="NOT_ANNOTATED_CDS"/>
    <property type="molecule type" value="Genomic_DNA"/>
</dbReference>
<dbReference type="EMBL" id="AFYH01148814">
    <property type="status" value="NOT_ANNOTATED_CDS"/>
    <property type="molecule type" value="Genomic_DNA"/>
</dbReference>
<name>M3XGU1_LATCH</name>
<organism evidence="1 2">
    <name type="scientific">Latimeria chalumnae</name>
    <name type="common">Coelacanth</name>
    <dbReference type="NCBI Taxonomy" id="7897"/>
    <lineage>
        <taxon>Eukaryota</taxon>
        <taxon>Metazoa</taxon>
        <taxon>Chordata</taxon>
        <taxon>Craniata</taxon>
        <taxon>Vertebrata</taxon>
        <taxon>Euteleostomi</taxon>
        <taxon>Coelacanthiformes</taxon>
        <taxon>Coelacanthidae</taxon>
        <taxon>Latimeria</taxon>
    </lineage>
</organism>
<dbReference type="GO" id="GO:0005886">
    <property type="term" value="C:plasma membrane"/>
    <property type="evidence" value="ECO:0007669"/>
    <property type="project" value="TreeGrafter"/>
</dbReference>
<dbReference type="STRING" id="7897.ENSLACP00000021947"/>
<dbReference type="PANTHER" id="PTHR35069">
    <property type="entry name" value="PROTEIN C9ORF135"/>
    <property type="match status" value="1"/>
</dbReference>
<gene>
    <name evidence="1" type="primary">CFAP95</name>
</gene>
<dbReference type="eggNOG" id="ENOG502R194">
    <property type="taxonomic scope" value="Eukaryota"/>
</dbReference>
<dbReference type="InParanoid" id="M3XGU1"/>
<proteinExistence type="predicted"/>
<dbReference type="Pfam" id="PF15139">
    <property type="entry name" value="CFAP95"/>
    <property type="match status" value="1"/>
</dbReference>
<reference evidence="1" key="2">
    <citation type="submission" date="2025-08" db="UniProtKB">
        <authorList>
            <consortium name="Ensembl"/>
        </authorList>
    </citation>
    <scope>IDENTIFICATION</scope>
</reference>
<protein>
    <submittedName>
        <fullName evidence="1">Cilia and flagella associated protein 95</fullName>
    </submittedName>
</protein>
<dbReference type="Ensembl" id="ENSLACT00000025491.1">
    <property type="protein sequence ID" value="ENSLACP00000021947.1"/>
    <property type="gene ID" value="ENSLACG00000022490.1"/>
</dbReference>
<dbReference type="Proteomes" id="UP000008672">
    <property type="component" value="Unassembled WGS sequence"/>
</dbReference>
<evidence type="ECO:0000313" key="2">
    <source>
        <dbReference type="Proteomes" id="UP000008672"/>
    </source>
</evidence>
<dbReference type="EMBL" id="AFYH01148812">
    <property type="status" value="NOT_ANNOTATED_CDS"/>
    <property type="molecule type" value="Genomic_DNA"/>
</dbReference>
<dbReference type="InterPro" id="IPR027905">
    <property type="entry name" value="CFAP95"/>
</dbReference>